<protein>
    <submittedName>
        <fullName evidence="2">Uncharacterized protein</fullName>
    </submittedName>
</protein>
<gene>
    <name evidence="2" type="ORF">AVDCRST_MAG57-3874</name>
</gene>
<feature type="compositionally biased region" description="Basic residues" evidence="1">
    <location>
        <begin position="1"/>
        <end position="16"/>
    </location>
</feature>
<dbReference type="EMBL" id="CADCTI010000312">
    <property type="protein sequence ID" value="CAA9281922.1"/>
    <property type="molecule type" value="Genomic_DNA"/>
</dbReference>
<feature type="non-terminal residue" evidence="2">
    <location>
        <position position="1"/>
    </location>
</feature>
<feature type="compositionally biased region" description="Basic and acidic residues" evidence="1">
    <location>
        <begin position="42"/>
        <end position="58"/>
    </location>
</feature>
<accession>A0A6J4JLP7</accession>
<proteinExistence type="predicted"/>
<evidence type="ECO:0000313" key="2">
    <source>
        <dbReference type="EMBL" id="CAA9281922.1"/>
    </source>
</evidence>
<sequence length="74" mass="7907">VRLRRRRARAARRPRGVRGGLRGDGLDLRSGRHRVGPHAGGRRLDDGAAAARGRDPSADRLVAPPEGRGAPSEV</sequence>
<feature type="non-terminal residue" evidence="2">
    <location>
        <position position="74"/>
    </location>
</feature>
<reference evidence="2" key="1">
    <citation type="submission" date="2020-02" db="EMBL/GenBank/DDBJ databases">
        <authorList>
            <person name="Meier V. D."/>
        </authorList>
    </citation>
    <scope>NUCLEOTIDE SEQUENCE</scope>
    <source>
        <strain evidence="2">AVDCRST_MAG57</strain>
    </source>
</reference>
<dbReference type="AlphaFoldDB" id="A0A6J4JLP7"/>
<evidence type="ECO:0000256" key="1">
    <source>
        <dbReference type="SAM" id="MobiDB-lite"/>
    </source>
</evidence>
<feature type="region of interest" description="Disordered" evidence="1">
    <location>
        <begin position="1"/>
        <end position="74"/>
    </location>
</feature>
<organism evidence="2">
    <name type="scientific">uncultured Blastococcus sp</name>
    <dbReference type="NCBI Taxonomy" id="217144"/>
    <lineage>
        <taxon>Bacteria</taxon>
        <taxon>Bacillati</taxon>
        <taxon>Actinomycetota</taxon>
        <taxon>Actinomycetes</taxon>
        <taxon>Geodermatophilales</taxon>
        <taxon>Geodermatophilaceae</taxon>
        <taxon>Blastococcus</taxon>
        <taxon>environmental samples</taxon>
    </lineage>
</organism>
<name>A0A6J4JLP7_9ACTN</name>